<reference evidence="8" key="1">
    <citation type="submission" date="2021-12" db="EMBL/GenBank/DDBJ databases">
        <title>Alicyclobacillaceae gen. nov., sp. nov., isolated from chalcocite enrichment system.</title>
        <authorList>
            <person name="Jiang Z."/>
        </authorList>
    </citation>
    <scope>NUCLEOTIDE SEQUENCE</scope>
    <source>
        <strain evidence="8">MYW30-H2</strain>
    </source>
</reference>
<organism evidence="8 9">
    <name type="scientific">Fodinisporobacter ferrooxydans</name>
    <dbReference type="NCBI Taxonomy" id="2901836"/>
    <lineage>
        <taxon>Bacteria</taxon>
        <taxon>Bacillati</taxon>
        <taxon>Bacillota</taxon>
        <taxon>Bacilli</taxon>
        <taxon>Bacillales</taxon>
        <taxon>Alicyclobacillaceae</taxon>
        <taxon>Fodinisporobacter</taxon>
    </lineage>
</organism>
<dbReference type="InterPro" id="IPR003439">
    <property type="entry name" value="ABC_transporter-like_ATP-bd"/>
</dbReference>
<evidence type="ECO:0000313" key="9">
    <source>
        <dbReference type="Proteomes" id="UP000830167"/>
    </source>
</evidence>
<dbReference type="InterPro" id="IPR008995">
    <property type="entry name" value="Mo/tungstate-bd_C_term_dom"/>
</dbReference>
<dbReference type="Proteomes" id="UP000830167">
    <property type="component" value="Chromosome"/>
</dbReference>
<dbReference type="Gene3D" id="3.40.50.300">
    <property type="entry name" value="P-loop containing nucleotide triphosphate hydrolases"/>
    <property type="match status" value="1"/>
</dbReference>
<feature type="domain" description="ABC transporter" evidence="7">
    <location>
        <begin position="5"/>
        <end position="243"/>
    </location>
</feature>
<dbReference type="Gene3D" id="2.40.50.100">
    <property type="match status" value="1"/>
</dbReference>
<keyword evidence="3" id="KW-0547">Nucleotide-binding</keyword>
<keyword evidence="6" id="KW-0472">Membrane</keyword>
<dbReference type="RefSeq" id="WP_347437638.1">
    <property type="nucleotide sequence ID" value="NZ_CP089291.1"/>
</dbReference>
<dbReference type="EMBL" id="CP089291">
    <property type="protein sequence ID" value="UOF90943.1"/>
    <property type="molecule type" value="Genomic_DNA"/>
</dbReference>
<dbReference type="Gene3D" id="2.40.50.140">
    <property type="entry name" value="Nucleic acid-binding proteins"/>
    <property type="match status" value="1"/>
</dbReference>
<protein>
    <submittedName>
        <fullName evidence="8">ABC transporter ATP-binding protein</fullName>
    </submittedName>
</protein>
<dbReference type="PROSITE" id="PS50893">
    <property type="entry name" value="ABC_TRANSPORTER_2"/>
    <property type="match status" value="1"/>
</dbReference>
<dbReference type="Pfam" id="PF08402">
    <property type="entry name" value="TOBE_2"/>
    <property type="match status" value="1"/>
</dbReference>
<evidence type="ECO:0000313" key="8">
    <source>
        <dbReference type="EMBL" id="UOF90943.1"/>
    </source>
</evidence>
<name>A0ABY4CK96_9BACL</name>
<keyword evidence="5" id="KW-1278">Translocase</keyword>
<gene>
    <name evidence="8" type="ORF">LSG31_01245</name>
</gene>
<sequence length="354" mass="40704">MNQCVHIKGICKHYGKVEALRQIDLSIMDGEFVALLGPSGCGKTTLLRLIAGFDQPNDGEIWLHGERVATKFSIKPPEFRQIGMVFQSFALWPHMNVYENVVFPLHYQPNVLEEYKRNIRKRVQEILELVGLGGFEKRFPSQLSGGQRQRVAVARAIVFNPALLLMDEPLSSLDAELRIQMRKEIQDIHRNLGTAIIYVTHDQSEALAMANRVVVMKEGAIEQVGSPNEIYFSPKTPFVAKFVGQSNFLKGEWLDSRTFSIHFNNQNPVVINTKQNFQPFQNDNILPIRPDQIQLRKLRNQYSKNGLLGKVRHIQFQGRELMYSVQVEEYQLEIMTNTYTHFEYGEDVEVELLV</sequence>
<keyword evidence="4 8" id="KW-0067">ATP-binding</keyword>
<evidence type="ECO:0000256" key="5">
    <source>
        <dbReference type="ARBA" id="ARBA00022967"/>
    </source>
</evidence>
<evidence type="ECO:0000256" key="1">
    <source>
        <dbReference type="ARBA" id="ARBA00022448"/>
    </source>
</evidence>
<dbReference type="SMART" id="SM00382">
    <property type="entry name" value="AAA"/>
    <property type="match status" value="1"/>
</dbReference>
<dbReference type="SUPFAM" id="SSF50331">
    <property type="entry name" value="MOP-like"/>
    <property type="match status" value="1"/>
</dbReference>
<keyword evidence="2" id="KW-1003">Cell membrane</keyword>
<keyword evidence="1" id="KW-0813">Transport</keyword>
<dbReference type="PANTHER" id="PTHR43875">
    <property type="entry name" value="MALTODEXTRIN IMPORT ATP-BINDING PROTEIN MSMX"/>
    <property type="match status" value="1"/>
</dbReference>
<evidence type="ECO:0000256" key="3">
    <source>
        <dbReference type="ARBA" id="ARBA00022741"/>
    </source>
</evidence>
<dbReference type="InterPro" id="IPR003593">
    <property type="entry name" value="AAA+_ATPase"/>
</dbReference>
<evidence type="ECO:0000256" key="6">
    <source>
        <dbReference type="ARBA" id="ARBA00023136"/>
    </source>
</evidence>
<dbReference type="GO" id="GO:0005524">
    <property type="term" value="F:ATP binding"/>
    <property type="evidence" value="ECO:0007669"/>
    <property type="project" value="UniProtKB-KW"/>
</dbReference>
<dbReference type="PANTHER" id="PTHR43875:SF15">
    <property type="entry name" value="TREHALOSE IMPORT ATP-BINDING PROTEIN SUGC"/>
    <property type="match status" value="1"/>
</dbReference>
<dbReference type="Pfam" id="PF00005">
    <property type="entry name" value="ABC_tran"/>
    <property type="match status" value="1"/>
</dbReference>
<dbReference type="InterPro" id="IPR027417">
    <property type="entry name" value="P-loop_NTPase"/>
</dbReference>
<dbReference type="PROSITE" id="PS00211">
    <property type="entry name" value="ABC_TRANSPORTER_1"/>
    <property type="match status" value="1"/>
</dbReference>
<proteinExistence type="predicted"/>
<dbReference type="InterPro" id="IPR013611">
    <property type="entry name" value="Transp-assoc_OB_typ2"/>
</dbReference>
<dbReference type="InterPro" id="IPR012340">
    <property type="entry name" value="NA-bd_OB-fold"/>
</dbReference>
<evidence type="ECO:0000259" key="7">
    <source>
        <dbReference type="PROSITE" id="PS50893"/>
    </source>
</evidence>
<evidence type="ECO:0000256" key="2">
    <source>
        <dbReference type="ARBA" id="ARBA00022475"/>
    </source>
</evidence>
<dbReference type="SUPFAM" id="SSF52540">
    <property type="entry name" value="P-loop containing nucleoside triphosphate hydrolases"/>
    <property type="match status" value="1"/>
</dbReference>
<dbReference type="InterPro" id="IPR017871">
    <property type="entry name" value="ABC_transporter-like_CS"/>
</dbReference>
<evidence type="ECO:0000256" key="4">
    <source>
        <dbReference type="ARBA" id="ARBA00022840"/>
    </source>
</evidence>
<dbReference type="InterPro" id="IPR047641">
    <property type="entry name" value="ABC_transpr_MalK/UgpC-like"/>
</dbReference>
<keyword evidence="9" id="KW-1185">Reference proteome</keyword>
<accession>A0ABY4CK96</accession>